<accession>A0A8J4UXW4</accession>
<dbReference type="InterPro" id="IPR050182">
    <property type="entry name" value="Cytochrome_P450_fam2"/>
</dbReference>
<keyword evidence="7 14" id="KW-1133">Transmembrane helix</keyword>
<keyword evidence="8 13" id="KW-0560">Oxidoreductase</keyword>
<keyword evidence="4 12" id="KW-0349">Heme</keyword>
<evidence type="ECO:0000313" key="15">
    <source>
        <dbReference type="EMBL" id="KAF2071610.1"/>
    </source>
</evidence>
<dbReference type="GO" id="GO:0020037">
    <property type="term" value="F:heme binding"/>
    <property type="evidence" value="ECO:0007669"/>
    <property type="project" value="InterPro"/>
</dbReference>
<dbReference type="AlphaFoldDB" id="A0A8J4UXW4"/>
<dbReference type="GO" id="GO:0005506">
    <property type="term" value="F:iron ion binding"/>
    <property type="evidence" value="ECO:0007669"/>
    <property type="project" value="InterPro"/>
</dbReference>
<dbReference type="Pfam" id="PF00067">
    <property type="entry name" value="p450"/>
    <property type="match status" value="1"/>
</dbReference>
<comment type="cofactor">
    <cofactor evidence="1 12">
        <name>heme</name>
        <dbReference type="ChEBI" id="CHEBI:30413"/>
    </cofactor>
</comment>
<keyword evidence="9 12" id="KW-0408">Iron</keyword>
<dbReference type="OrthoDB" id="1055148at2759"/>
<dbReference type="GO" id="GO:0004497">
    <property type="term" value="F:monooxygenase activity"/>
    <property type="evidence" value="ECO:0007669"/>
    <property type="project" value="UniProtKB-KW"/>
</dbReference>
<dbReference type="FunFam" id="1.10.630.10:FF:000068">
    <property type="entry name" value="Probable cytochrome P450 508A2"/>
    <property type="match status" value="1"/>
</dbReference>
<reference evidence="15" key="1">
    <citation type="submission" date="2020-01" db="EMBL/GenBank/DDBJ databases">
        <title>Development of genomics and gene disruption for Polysphondylium violaceum indicates a role for the polyketide synthase stlB in stalk morphogenesis.</title>
        <authorList>
            <person name="Narita B."/>
            <person name="Kawabe Y."/>
            <person name="Kin K."/>
            <person name="Saito T."/>
            <person name="Gibbs R."/>
            <person name="Kuspa A."/>
            <person name="Muzny D."/>
            <person name="Queller D."/>
            <person name="Richards S."/>
            <person name="Strassman J."/>
            <person name="Sucgang R."/>
            <person name="Worley K."/>
            <person name="Schaap P."/>
        </authorList>
    </citation>
    <scope>NUCLEOTIDE SEQUENCE</scope>
    <source>
        <strain evidence="15">QSvi11</strain>
    </source>
</reference>
<dbReference type="Gene3D" id="1.10.630.10">
    <property type="entry name" value="Cytochrome P450"/>
    <property type="match status" value="1"/>
</dbReference>
<evidence type="ECO:0008006" key="17">
    <source>
        <dbReference type="Google" id="ProtNLM"/>
    </source>
</evidence>
<evidence type="ECO:0000256" key="11">
    <source>
        <dbReference type="ARBA" id="ARBA00023136"/>
    </source>
</evidence>
<keyword evidence="11 14" id="KW-0472">Membrane</keyword>
<evidence type="ECO:0000256" key="10">
    <source>
        <dbReference type="ARBA" id="ARBA00023033"/>
    </source>
</evidence>
<dbReference type="PANTHER" id="PTHR24300">
    <property type="entry name" value="CYTOCHROME P450 508A4-RELATED"/>
    <property type="match status" value="1"/>
</dbReference>
<dbReference type="PRINTS" id="PR00385">
    <property type="entry name" value="P450"/>
</dbReference>
<dbReference type="EMBL" id="AJWJ01000358">
    <property type="protein sequence ID" value="KAF2071610.1"/>
    <property type="molecule type" value="Genomic_DNA"/>
</dbReference>
<evidence type="ECO:0000313" key="16">
    <source>
        <dbReference type="Proteomes" id="UP000695562"/>
    </source>
</evidence>
<dbReference type="InterPro" id="IPR036396">
    <property type="entry name" value="Cyt_P450_sf"/>
</dbReference>
<evidence type="ECO:0000256" key="2">
    <source>
        <dbReference type="ARBA" id="ARBA00004167"/>
    </source>
</evidence>
<comment type="caution">
    <text evidence="15">The sequence shown here is derived from an EMBL/GenBank/DDBJ whole genome shotgun (WGS) entry which is preliminary data.</text>
</comment>
<keyword evidence="16" id="KW-1185">Reference proteome</keyword>
<comment type="similarity">
    <text evidence="3 13">Belongs to the cytochrome P450 family.</text>
</comment>
<dbReference type="PANTHER" id="PTHR24300:SF417">
    <property type="entry name" value="CYTOCHROME P450 508B1-RELATED"/>
    <property type="match status" value="1"/>
</dbReference>
<evidence type="ECO:0000256" key="12">
    <source>
        <dbReference type="PIRSR" id="PIRSR602401-1"/>
    </source>
</evidence>
<sequence length="482" mass="56204">MIAISLLFYILFGYILINYILKFKKYGQGTLKGPTPVPLFGNILQIGLKPHEAFNNLHDKYGPVYRFWMGDLYTVVVNDVDILKKMYIDNSEIFLNHPDTPTNRYASNQYNDLAFAPPDLWREHRKLITNGLARNKLRNAYNSMDCKIERLLKSMKEYSKEGLPFEPHHHIQTTIMDILFGLIIHKQVKDYSDSKDFKHFTDCIAEVFEEMRKPAIGDYITLFKPFLLLWYKYKFTLFDKLIVFFEREFQQHRDTFKEEYRENPRDLLDSMISFYGEDQEKTLPMIYVCGELLLAGIETTSSAIEWSFIFLANYPDIQQKVFDEIQSIVGRDKSLKLSHRPSTPFLNAFIKELLRIRTVSPYAIPRSCTEDIIIDGHFIPKGAQILPNQYGASLNSKHWDNPFEFNPSRFLSPQNNGFNLFGYGPRSCPGQSIAMDEIYLMVGNIIKLFKISSVDGKLIDDNVFFGFTFVPNRFSVTLVERQ</sequence>
<proteinExistence type="inferred from homology"/>
<dbReference type="Proteomes" id="UP000695562">
    <property type="component" value="Unassembled WGS sequence"/>
</dbReference>
<feature type="binding site" description="axial binding residue" evidence="12">
    <location>
        <position position="428"/>
    </location>
    <ligand>
        <name>heme</name>
        <dbReference type="ChEBI" id="CHEBI:30413"/>
    </ligand>
    <ligandPart>
        <name>Fe</name>
        <dbReference type="ChEBI" id="CHEBI:18248"/>
    </ligandPart>
</feature>
<gene>
    <name evidence="15" type="ORF">CYY_007081</name>
</gene>
<keyword evidence="10 13" id="KW-0503">Monooxygenase</keyword>
<evidence type="ECO:0000256" key="9">
    <source>
        <dbReference type="ARBA" id="ARBA00023004"/>
    </source>
</evidence>
<dbReference type="GO" id="GO:0016705">
    <property type="term" value="F:oxidoreductase activity, acting on paired donors, with incorporation or reduction of molecular oxygen"/>
    <property type="evidence" value="ECO:0007669"/>
    <property type="project" value="InterPro"/>
</dbReference>
<organism evidence="15 16">
    <name type="scientific">Polysphondylium violaceum</name>
    <dbReference type="NCBI Taxonomy" id="133409"/>
    <lineage>
        <taxon>Eukaryota</taxon>
        <taxon>Amoebozoa</taxon>
        <taxon>Evosea</taxon>
        <taxon>Eumycetozoa</taxon>
        <taxon>Dictyostelia</taxon>
        <taxon>Dictyosteliales</taxon>
        <taxon>Dictyosteliaceae</taxon>
        <taxon>Polysphondylium</taxon>
    </lineage>
</organism>
<dbReference type="InterPro" id="IPR017972">
    <property type="entry name" value="Cyt_P450_CS"/>
</dbReference>
<evidence type="ECO:0000256" key="6">
    <source>
        <dbReference type="ARBA" id="ARBA00022723"/>
    </source>
</evidence>
<evidence type="ECO:0000256" key="4">
    <source>
        <dbReference type="ARBA" id="ARBA00022617"/>
    </source>
</evidence>
<keyword evidence="6 12" id="KW-0479">Metal-binding</keyword>
<dbReference type="PROSITE" id="PS00086">
    <property type="entry name" value="CYTOCHROME_P450"/>
    <property type="match status" value="1"/>
</dbReference>
<dbReference type="InterPro" id="IPR002401">
    <property type="entry name" value="Cyt_P450_E_grp-I"/>
</dbReference>
<evidence type="ECO:0000256" key="3">
    <source>
        <dbReference type="ARBA" id="ARBA00010617"/>
    </source>
</evidence>
<keyword evidence="5 14" id="KW-0812">Transmembrane</keyword>
<evidence type="ECO:0000256" key="14">
    <source>
        <dbReference type="SAM" id="Phobius"/>
    </source>
</evidence>
<evidence type="ECO:0000256" key="13">
    <source>
        <dbReference type="RuleBase" id="RU000461"/>
    </source>
</evidence>
<protein>
    <recommendedName>
        <fullName evidence="17">Cytochrome P450 family protein</fullName>
    </recommendedName>
</protein>
<dbReference type="PRINTS" id="PR00463">
    <property type="entry name" value="EP450I"/>
</dbReference>
<dbReference type="CDD" id="cd20617">
    <property type="entry name" value="CYP1_2-like"/>
    <property type="match status" value="1"/>
</dbReference>
<evidence type="ECO:0000256" key="8">
    <source>
        <dbReference type="ARBA" id="ARBA00023002"/>
    </source>
</evidence>
<evidence type="ECO:0000256" key="5">
    <source>
        <dbReference type="ARBA" id="ARBA00022692"/>
    </source>
</evidence>
<name>A0A8J4UXW4_9MYCE</name>
<dbReference type="GO" id="GO:0016020">
    <property type="term" value="C:membrane"/>
    <property type="evidence" value="ECO:0007669"/>
    <property type="project" value="UniProtKB-SubCell"/>
</dbReference>
<dbReference type="InterPro" id="IPR001128">
    <property type="entry name" value="Cyt_P450"/>
</dbReference>
<feature type="transmembrane region" description="Helical" evidence="14">
    <location>
        <begin position="6"/>
        <end position="23"/>
    </location>
</feature>
<dbReference type="SUPFAM" id="SSF48264">
    <property type="entry name" value="Cytochrome P450"/>
    <property type="match status" value="1"/>
</dbReference>
<evidence type="ECO:0000256" key="1">
    <source>
        <dbReference type="ARBA" id="ARBA00001971"/>
    </source>
</evidence>
<comment type="subcellular location">
    <subcellularLocation>
        <location evidence="2">Membrane</location>
        <topology evidence="2">Single-pass membrane protein</topology>
    </subcellularLocation>
</comment>
<evidence type="ECO:0000256" key="7">
    <source>
        <dbReference type="ARBA" id="ARBA00022989"/>
    </source>
</evidence>